<evidence type="ECO:0000313" key="3">
    <source>
        <dbReference type="Proteomes" id="UP000093482"/>
    </source>
</evidence>
<evidence type="ECO:0000313" key="2">
    <source>
        <dbReference type="EMBL" id="OCS90772.1"/>
    </source>
</evidence>
<keyword evidence="1" id="KW-1133">Transmembrane helix</keyword>
<dbReference type="AlphaFoldDB" id="A0A1C0YUF6"/>
<dbReference type="EMBL" id="MATO01000034">
    <property type="protein sequence ID" value="OCS90772.1"/>
    <property type="molecule type" value="Genomic_DNA"/>
</dbReference>
<name>A0A1C0YUF6_9BACL</name>
<dbReference type="InterPro" id="IPR038750">
    <property type="entry name" value="YczE/YyaS-like"/>
</dbReference>
<dbReference type="OrthoDB" id="154912at2"/>
<reference evidence="2 3" key="1">
    <citation type="submission" date="2016-07" db="EMBL/GenBank/DDBJ databases">
        <title>Caryophanon latum genome sequencing.</title>
        <authorList>
            <person name="Verma A."/>
            <person name="Pal Y."/>
            <person name="Krishnamurthi S."/>
        </authorList>
    </citation>
    <scope>NUCLEOTIDE SEQUENCE [LARGE SCALE GENOMIC DNA]</scope>
    <source>
        <strain evidence="2 3">DSM 14151</strain>
    </source>
</reference>
<comment type="caution">
    <text evidence="2">The sequence shown here is derived from an EMBL/GenBank/DDBJ whole genome shotgun (WGS) entry which is preliminary data.</text>
</comment>
<evidence type="ECO:0008006" key="4">
    <source>
        <dbReference type="Google" id="ProtNLM"/>
    </source>
</evidence>
<keyword evidence="1" id="KW-0472">Membrane</keyword>
<dbReference type="Pfam" id="PF19700">
    <property type="entry name" value="DUF6198"/>
    <property type="match status" value="1"/>
</dbReference>
<gene>
    <name evidence="2" type="ORF">A6K76_01605</name>
</gene>
<dbReference type="Proteomes" id="UP000093482">
    <property type="component" value="Unassembled WGS sequence"/>
</dbReference>
<dbReference type="PANTHER" id="PTHR40078:SF1">
    <property type="entry name" value="INTEGRAL MEMBRANE PROTEIN"/>
    <property type="match status" value="1"/>
</dbReference>
<sequence length="208" mass="22371">MTAMQLRLLFFTAGLTILAFGVTLTIKGSVLGVGSWDVLHIGLANYALTIGTWSIVTGFIILLIGTYFTKRMPKLGTWVNMLFVGVLIDVFNALLPNVTTQSMQVLSFGVGIVLLGFGCGMYIVADFGAGPRDSLMMLLTERLGWSVTASRTTIEVTVACVGFIIGGPVGIGTVFMAFGLGPIVSRSLQFNQKLFQQLCKETYAVQSH</sequence>
<organism evidence="2 3">
    <name type="scientific">Caryophanon latum</name>
    <dbReference type="NCBI Taxonomy" id="33977"/>
    <lineage>
        <taxon>Bacteria</taxon>
        <taxon>Bacillati</taxon>
        <taxon>Bacillota</taxon>
        <taxon>Bacilli</taxon>
        <taxon>Bacillales</taxon>
        <taxon>Caryophanaceae</taxon>
        <taxon>Caryophanon</taxon>
    </lineage>
</organism>
<feature type="transmembrane region" description="Helical" evidence="1">
    <location>
        <begin position="43"/>
        <end position="68"/>
    </location>
</feature>
<dbReference type="PANTHER" id="PTHR40078">
    <property type="entry name" value="INTEGRAL MEMBRANE PROTEIN-RELATED"/>
    <property type="match status" value="1"/>
</dbReference>
<keyword evidence="3" id="KW-1185">Reference proteome</keyword>
<proteinExistence type="predicted"/>
<protein>
    <recommendedName>
        <fullName evidence="4">YitT family protein</fullName>
    </recommendedName>
</protein>
<feature type="transmembrane region" description="Helical" evidence="1">
    <location>
        <begin position="75"/>
        <end position="94"/>
    </location>
</feature>
<dbReference type="RefSeq" id="WP_066464162.1">
    <property type="nucleotide sequence ID" value="NZ_MATO01000034.1"/>
</dbReference>
<feature type="transmembrane region" description="Helical" evidence="1">
    <location>
        <begin position="106"/>
        <end position="129"/>
    </location>
</feature>
<accession>A0A1C0YUF6</accession>
<feature type="transmembrane region" description="Helical" evidence="1">
    <location>
        <begin position="156"/>
        <end position="178"/>
    </location>
</feature>
<evidence type="ECO:0000256" key="1">
    <source>
        <dbReference type="SAM" id="Phobius"/>
    </source>
</evidence>
<keyword evidence="1" id="KW-0812">Transmembrane</keyword>